<dbReference type="Proteomes" id="UP000298663">
    <property type="component" value="Unassembled WGS sequence"/>
</dbReference>
<protein>
    <submittedName>
        <fullName evidence="1">Uncharacterized protein</fullName>
    </submittedName>
</protein>
<organism evidence="1 2">
    <name type="scientific">Steinernema carpocapsae</name>
    <name type="common">Entomopathogenic nematode</name>
    <dbReference type="NCBI Taxonomy" id="34508"/>
    <lineage>
        <taxon>Eukaryota</taxon>
        <taxon>Metazoa</taxon>
        <taxon>Ecdysozoa</taxon>
        <taxon>Nematoda</taxon>
        <taxon>Chromadorea</taxon>
        <taxon>Rhabditida</taxon>
        <taxon>Tylenchina</taxon>
        <taxon>Panagrolaimomorpha</taxon>
        <taxon>Strongyloidoidea</taxon>
        <taxon>Steinernematidae</taxon>
        <taxon>Steinernema</taxon>
    </lineage>
</organism>
<reference evidence="1 2" key="2">
    <citation type="journal article" date="2019" name="G3 (Bethesda)">
        <title>Hybrid Assembly of the Genome of the Entomopathogenic Nematode Steinernema carpocapsae Identifies the X-Chromosome.</title>
        <authorList>
            <person name="Serra L."/>
            <person name="Macchietto M."/>
            <person name="Macias-Munoz A."/>
            <person name="McGill C.J."/>
            <person name="Rodriguez I.M."/>
            <person name="Rodriguez B."/>
            <person name="Murad R."/>
            <person name="Mortazavi A."/>
        </authorList>
    </citation>
    <scope>NUCLEOTIDE SEQUENCE [LARGE SCALE GENOMIC DNA]</scope>
    <source>
        <strain evidence="1 2">ALL</strain>
    </source>
</reference>
<comment type="caution">
    <text evidence="1">The sequence shown here is derived from an EMBL/GenBank/DDBJ whole genome shotgun (WGS) entry which is preliminary data.</text>
</comment>
<reference evidence="1 2" key="1">
    <citation type="journal article" date="2015" name="Genome Biol.">
        <title>Comparative genomics of Steinernema reveals deeply conserved gene regulatory networks.</title>
        <authorList>
            <person name="Dillman A.R."/>
            <person name="Macchietto M."/>
            <person name="Porter C.F."/>
            <person name="Rogers A."/>
            <person name="Williams B."/>
            <person name="Antoshechkin I."/>
            <person name="Lee M.M."/>
            <person name="Goodwin Z."/>
            <person name="Lu X."/>
            <person name="Lewis E.E."/>
            <person name="Goodrich-Blair H."/>
            <person name="Stock S.P."/>
            <person name="Adams B.J."/>
            <person name="Sternberg P.W."/>
            <person name="Mortazavi A."/>
        </authorList>
    </citation>
    <scope>NUCLEOTIDE SEQUENCE [LARGE SCALE GENOMIC DNA]</scope>
    <source>
        <strain evidence="1 2">ALL</strain>
    </source>
</reference>
<sequence length="130" mass="14617">MNQRVLRVASAALQLARGMKKYSFPVTFENVVFPPDGQMKLPAMPAEPYFDSEKGEFKNKHTKRMIEGRGVEEIHTDLIHRQYGIAAISGGFISSADFKFLQVGEEISRQTLSGNRPTCEGLYYEATDLL</sequence>
<dbReference type="STRING" id="34508.A0A4U5LYZ4"/>
<gene>
    <name evidence="1" type="ORF">L596_028637</name>
</gene>
<dbReference type="OrthoDB" id="5804509at2759"/>
<keyword evidence="2" id="KW-1185">Reference proteome</keyword>
<evidence type="ECO:0000313" key="1">
    <source>
        <dbReference type="EMBL" id="TKR61541.1"/>
    </source>
</evidence>
<name>A0A4U5LYZ4_STECR</name>
<dbReference type="AlphaFoldDB" id="A0A4U5LYZ4"/>
<dbReference type="EMBL" id="AZBU02000011">
    <property type="protein sequence ID" value="TKR61541.1"/>
    <property type="molecule type" value="Genomic_DNA"/>
</dbReference>
<evidence type="ECO:0000313" key="2">
    <source>
        <dbReference type="Proteomes" id="UP000298663"/>
    </source>
</evidence>
<accession>A0A4U5LYZ4</accession>
<proteinExistence type="predicted"/>